<dbReference type="InterPro" id="IPR038005">
    <property type="entry name" value="RX-like_CC"/>
</dbReference>
<reference evidence="6 7" key="1">
    <citation type="submission" date="2023-12" db="EMBL/GenBank/DDBJ databases">
        <title>A high-quality genome assembly for Dillenia turbinata (Dilleniales).</title>
        <authorList>
            <person name="Chanderbali A."/>
        </authorList>
    </citation>
    <scope>NUCLEOTIDE SEQUENCE [LARGE SCALE GENOMIC DNA]</scope>
    <source>
        <strain evidence="6">LSX21</strain>
        <tissue evidence="6">Leaf</tissue>
    </source>
</reference>
<dbReference type="GO" id="GO:0043531">
    <property type="term" value="F:ADP binding"/>
    <property type="evidence" value="ECO:0007669"/>
    <property type="project" value="InterPro"/>
</dbReference>
<protein>
    <submittedName>
        <fullName evidence="6">Rx, N-terminal</fullName>
    </submittedName>
</protein>
<dbReference type="InterPro" id="IPR041118">
    <property type="entry name" value="Rx_N"/>
</dbReference>
<dbReference type="InterPro" id="IPR002182">
    <property type="entry name" value="NB-ARC"/>
</dbReference>
<evidence type="ECO:0000256" key="3">
    <source>
        <dbReference type="ARBA" id="ARBA00022821"/>
    </source>
</evidence>
<dbReference type="PANTHER" id="PTHR19338">
    <property type="entry name" value="TRANSLOCASE OF INNER MITOCHONDRIAL MEMBRANE 13 HOMOLOG"/>
    <property type="match status" value="1"/>
</dbReference>
<organism evidence="6 7">
    <name type="scientific">Dillenia turbinata</name>
    <dbReference type="NCBI Taxonomy" id="194707"/>
    <lineage>
        <taxon>Eukaryota</taxon>
        <taxon>Viridiplantae</taxon>
        <taxon>Streptophyta</taxon>
        <taxon>Embryophyta</taxon>
        <taxon>Tracheophyta</taxon>
        <taxon>Spermatophyta</taxon>
        <taxon>Magnoliopsida</taxon>
        <taxon>eudicotyledons</taxon>
        <taxon>Gunneridae</taxon>
        <taxon>Pentapetalae</taxon>
        <taxon>Dilleniales</taxon>
        <taxon>Dilleniaceae</taxon>
        <taxon>Dillenia</taxon>
    </lineage>
</organism>
<evidence type="ECO:0000313" key="6">
    <source>
        <dbReference type="EMBL" id="KAK6914666.1"/>
    </source>
</evidence>
<dbReference type="PRINTS" id="PR00364">
    <property type="entry name" value="DISEASERSIST"/>
</dbReference>
<feature type="domain" description="Disease resistance N-terminal" evidence="5">
    <location>
        <begin position="12"/>
        <end position="76"/>
    </location>
</feature>
<evidence type="ECO:0000259" key="5">
    <source>
        <dbReference type="Pfam" id="PF18052"/>
    </source>
</evidence>
<keyword evidence="3" id="KW-0611">Plant defense</keyword>
<evidence type="ECO:0000313" key="7">
    <source>
        <dbReference type="Proteomes" id="UP001370490"/>
    </source>
</evidence>
<keyword evidence="1" id="KW-0677">Repeat</keyword>
<comment type="caution">
    <text evidence="6">The sequence shown here is derived from an EMBL/GenBank/DDBJ whole genome shotgun (WGS) entry which is preliminary data.</text>
</comment>
<feature type="domain" description="NB-ARC" evidence="4">
    <location>
        <begin position="81"/>
        <end position="173"/>
    </location>
</feature>
<evidence type="ECO:0000259" key="4">
    <source>
        <dbReference type="Pfam" id="PF00931"/>
    </source>
</evidence>
<dbReference type="PANTHER" id="PTHR19338:SF0">
    <property type="entry name" value="MITOCHONDRIAL IMPORT INNER MEMBRANE TRANSLOCASE SUBUNIT TIM13"/>
    <property type="match status" value="1"/>
</dbReference>
<dbReference type="Pfam" id="PF18052">
    <property type="entry name" value="Rx_N"/>
    <property type="match status" value="1"/>
</dbReference>
<evidence type="ECO:0000256" key="2">
    <source>
        <dbReference type="ARBA" id="ARBA00022741"/>
    </source>
</evidence>
<dbReference type="Proteomes" id="UP001370490">
    <property type="component" value="Unassembled WGS sequence"/>
</dbReference>
<dbReference type="Gene3D" id="1.20.5.4130">
    <property type="match status" value="1"/>
</dbReference>
<name>A0AAN8UNU2_9MAGN</name>
<dbReference type="SUPFAM" id="SSF52540">
    <property type="entry name" value="P-loop containing nucleoside triphosphate hydrolases"/>
    <property type="match status" value="1"/>
</dbReference>
<keyword evidence="2" id="KW-0547">Nucleotide-binding</keyword>
<dbReference type="EMBL" id="JBAMMX010000025">
    <property type="protein sequence ID" value="KAK6914666.1"/>
    <property type="molecule type" value="Genomic_DNA"/>
</dbReference>
<dbReference type="InterPro" id="IPR027417">
    <property type="entry name" value="P-loop_NTPase"/>
</dbReference>
<dbReference type="CDD" id="cd14798">
    <property type="entry name" value="RX-CC_like"/>
    <property type="match status" value="1"/>
</dbReference>
<accession>A0AAN8UNU2</accession>
<evidence type="ECO:0000256" key="1">
    <source>
        <dbReference type="ARBA" id="ARBA00022737"/>
    </source>
</evidence>
<keyword evidence="7" id="KW-1185">Reference proteome</keyword>
<dbReference type="GO" id="GO:0006952">
    <property type="term" value="P:defense response"/>
    <property type="evidence" value="ECO:0007669"/>
    <property type="project" value="UniProtKB-KW"/>
</dbReference>
<proteinExistence type="predicted"/>
<sequence>MNNKVSMASESIVSLITEELVDMLLQEAKFLGRVKGQVKRIKAELQWMQCFLKDTDEKQEGDAWVKNCVAEIRLVTLESKWVNKESKQQVISIVGMGGHRKGTLAKRLCNNKDEESLRAQVYVSHVYSAKQLLVDIAKKILGFDVGGLIIEQIEERLPYFLKEKRNLTVMDDV</sequence>
<gene>
    <name evidence="6" type="ORF">RJ641_019783</name>
</gene>
<dbReference type="AlphaFoldDB" id="A0AAN8UNU2"/>
<dbReference type="Pfam" id="PF00931">
    <property type="entry name" value="NB-ARC"/>
    <property type="match status" value="1"/>
</dbReference>